<gene>
    <name evidence="2" type="ORF">NC653_040187</name>
</gene>
<keyword evidence="3" id="KW-1185">Reference proteome</keyword>
<evidence type="ECO:0000313" key="2">
    <source>
        <dbReference type="EMBL" id="KAJ6958464.1"/>
    </source>
</evidence>
<keyword evidence="1" id="KW-0472">Membrane</keyword>
<feature type="transmembrane region" description="Helical" evidence="1">
    <location>
        <begin position="51"/>
        <end position="72"/>
    </location>
</feature>
<comment type="caution">
    <text evidence="2">The sequence shown here is derived from an EMBL/GenBank/DDBJ whole genome shotgun (WGS) entry which is preliminary data.</text>
</comment>
<dbReference type="Proteomes" id="UP001164929">
    <property type="component" value="Chromosome 18"/>
</dbReference>
<name>A0AAD6PSA8_9ROSI</name>
<keyword evidence="1" id="KW-0812">Transmembrane</keyword>
<organism evidence="2 3">
    <name type="scientific">Populus alba x Populus x berolinensis</name>
    <dbReference type="NCBI Taxonomy" id="444605"/>
    <lineage>
        <taxon>Eukaryota</taxon>
        <taxon>Viridiplantae</taxon>
        <taxon>Streptophyta</taxon>
        <taxon>Embryophyta</taxon>
        <taxon>Tracheophyta</taxon>
        <taxon>Spermatophyta</taxon>
        <taxon>Magnoliopsida</taxon>
        <taxon>eudicotyledons</taxon>
        <taxon>Gunneridae</taxon>
        <taxon>Pentapetalae</taxon>
        <taxon>rosids</taxon>
        <taxon>fabids</taxon>
        <taxon>Malpighiales</taxon>
        <taxon>Salicaceae</taxon>
        <taxon>Saliceae</taxon>
        <taxon>Populus</taxon>
    </lineage>
</organism>
<protein>
    <submittedName>
        <fullName evidence="2">Uncharacterized protein</fullName>
    </submittedName>
</protein>
<evidence type="ECO:0000313" key="3">
    <source>
        <dbReference type="Proteomes" id="UP001164929"/>
    </source>
</evidence>
<dbReference type="AlphaFoldDB" id="A0AAD6PSA8"/>
<keyword evidence="1" id="KW-1133">Transmembrane helix</keyword>
<reference evidence="2 3" key="1">
    <citation type="journal article" date="2023" name="Mol. Ecol. Resour.">
        <title>Chromosome-level genome assembly of a triploid poplar Populus alba 'Berolinensis'.</title>
        <authorList>
            <person name="Chen S."/>
            <person name="Yu Y."/>
            <person name="Wang X."/>
            <person name="Wang S."/>
            <person name="Zhang T."/>
            <person name="Zhou Y."/>
            <person name="He R."/>
            <person name="Meng N."/>
            <person name="Wang Y."/>
            <person name="Liu W."/>
            <person name="Liu Z."/>
            <person name="Liu J."/>
            <person name="Guo Q."/>
            <person name="Huang H."/>
            <person name="Sederoff R.R."/>
            <person name="Wang G."/>
            <person name="Qu G."/>
            <person name="Chen S."/>
        </authorList>
    </citation>
    <scope>NUCLEOTIDE SEQUENCE [LARGE SCALE GENOMIC DNA]</scope>
    <source>
        <strain evidence="2">SC-2020</strain>
    </source>
</reference>
<proteinExistence type="predicted"/>
<dbReference type="EMBL" id="JAQIZT010000018">
    <property type="protein sequence ID" value="KAJ6958464.1"/>
    <property type="molecule type" value="Genomic_DNA"/>
</dbReference>
<accession>A0AAD6PSA8</accession>
<evidence type="ECO:0000256" key="1">
    <source>
        <dbReference type="SAM" id="Phobius"/>
    </source>
</evidence>
<sequence length="82" mass="9077">MAKVEKKRADKAAATAVRDGAAKLGVCPFRAEEVVRGIIFESDFNSCIFQYYSHLCAIIVLLLGTYFSCGMCSGCPVEYWKK</sequence>